<name>A0ABX1DL93_9FLAO</name>
<dbReference type="RefSeq" id="WP_167920039.1">
    <property type="nucleotide sequence ID" value="NZ_JAAVJS010000181.1"/>
</dbReference>
<dbReference type="Pfam" id="PF00702">
    <property type="entry name" value="Hydrolase"/>
    <property type="match status" value="1"/>
</dbReference>
<dbReference type="InterPro" id="IPR023299">
    <property type="entry name" value="ATPase_P-typ_cyto_dom_N"/>
</dbReference>
<gene>
    <name evidence="6" type="ORF">HC176_16245</name>
</gene>
<evidence type="ECO:0000256" key="3">
    <source>
        <dbReference type="ARBA" id="ARBA00022723"/>
    </source>
</evidence>
<keyword evidence="7" id="KW-1185">Reference proteome</keyword>
<evidence type="ECO:0000313" key="6">
    <source>
        <dbReference type="EMBL" id="NJX17026.1"/>
    </source>
</evidence>
<keyword evidence="3" id="KW-0479">Metal-binding</keyword>
<dbReference type="InterPro" id="IPR001757">
    <property type="entry name" value="P_typ_ATPase"/>
</dbReference>
<keyword evidence="4" id="KW-1133">Transmembrane helix</keyword>
<dbReference type="PANTHER" id="PTHR46594:SF4">
    <property type="entry name" value="P-TYPE CATION-TRANSPORTING ATPASE"/>
    <property type="match status" value="1"/>
</dbReference>
<comment type="caution">
    <text evidence="6">The sequence shown here is derived from an EMBL/GenBank/DDBJ whole genome shotgun (WGS) entry which is preliminary data.</text>
</comment>
<dbReference type="SUPFAM" id="SSF81660">
    <property type="entry name" value="Metal cation-transporting ATPase, ATP-binding domain N"/>
    <property type="match status" value="1"/>
</dbReference>
<dbReference type="Gene3D" id="3.40.1110.10">
    <property type="entry name" value="Calcium-transporting ATPase, cytoplasmic domain N"/>
    <property type="match status" value="1"/>
</dbReference>
<keyword evidence="5" id="KW-0472">Membrane</keyword>
<evidence type="ECO:0000256" key="4">
    <source>
        <dbReference type="ARBA" id="ARBA00022989"/>
    </source>
</evidence>
<dbReference type="EMBL" id="JAAVJS010000181">
    <property type="protein sequence ID" value="NJX17026.1"/>
    <property type="molecule type" value="Genomic_DNA"/>
</dbReference>
<protein>
    <submittedName>
        <fullName evidence="6">HAD-IC family P-type ATPase</fullName>
    </submittedName>
</protein>
<dbReference type="PANTHER" id="PTHR46594">
    <property type="entry name" value="P-TYPE CATION-TRANSPORTING ATPASE"/>
    <property type="match status" value="1"/>
</dbReference>
<dbReference type="InterPro" id="IPR036412">
    <property type="entry name" value="HAD-like_sf"/>
</dbReference>
<evidence type="ECO:0000256" key="5">
    <source>
        <dbReference type="ARBA" id="ARBA00023136"/>
    </source>
</evidence>
<feature type="non-terminal residue" evidence="6">
    <location>
        <position position="1"/>
    </location>
</feature>
<dbReference type="NCBIfam" id="TIGR01494">
    <property type="entry name" value="ATPase_P-type"/>
    <property type="match status" value="1"/>
</dbReference>
<dbReference type="Gene3D" id="3.40.50.1000">
    <property type="entry name" value="HAD superfamily/HAD-like"/>
    <property type="match status" value="1"/>
</dbReference>
<evidence type="ECO:0000256" key="2">
    <source>
        <dbReference type="ARBA" id="ARBA00022692"/>
    </source>
</evidence>
<sequence>SEHPLAEATVRYAKEKNLKYPEATDFDAVTGKGVTGTSEGKSIAIGNDKLMQEINAEVDKNLQQQVKTEQEQGKTVSYIAVEGKVAGYVTITDPIKKTSRQAISELIDAGVEVVMLTGDNEVTAAAVAKELHLSGFKAGMLPQDKMEEVTKLQQQGKKVAMAG</sequence>
<reference evidence="6 7" key="1">
    <citation type="submission" date="2020-03" db="EMBL/GenBank/DDBJ databases">
        <title>Tamlana sp. nov, isolated from XXX.</title>
        <authorList>
            <person name="Cao W.R."/>
        </authorList>
    </citation>
    <scope>NUCLEOTIDE SEQUENCE [LARGE SCALE GENOMIC DNA]</scope>
    <source>
        <strain evidence="6 7">HST1-43</strain>
    </source>
</reference>
<organism evidence="6 7">
    <name type="scientific">Tamlana crocina</name>
    <dbReference type="NCBI Taxonomy" id="393006"/>
    <lineage>
        <taxon>Bacteria</taxon>
        <taxon>Pseudomonadati</taxon>
        <taxon>Bacteroidota</taxon>
        <taxon>Flavobacteriia</taxon>
        <taxon>Flavobacteriales</taxon>
        <taxon>Flavobacteriaceae</taxon>
        <taxon>Tamlana</taxon>
    </lineage>
</organism>
<proteinExistence type="predicted"/>
<dbReference type="InterPro" id="IPR023214">
    <property type="entry name" value="HAD_sf"/>
</dbReference>
<accession>A0ABX1DL93</accession>
<dbReference type="Proteomes" id="UP000760545">
    <property type="component" value="Unassembled WGS sequence"/>
</dbReference>
<feature type="non-terminal residue" evidence="6">
    <location>
        <position position="163"/>
    </location>
</feature>
<evidence type="ECO:0000256" key="1">
    <source>
        <dbReference type="ARBA" id="ARBA00004370"/>
    </source>
</evidence>
<evidence type="ECO:0000313" key="7">
    <source>
        <dbReference type="Proteomes" id="UP000760545"/>
    </source>
</evidence>
<dbReference type="SUPFAM" id="SSF56784">
    <property type="entry name" value="HAD-like"/>
    <property type="match status" value="1"/>
</dbReference>
<comment type="subcellular location">
    <subcellularLocation>
        <location evidence="1">Membrane</location>
    </subcellularLocation>
</comment>
<keyword evidence="2" id="KW-0812">Transmembrane</keyword>